<dbReference type="InParanoid" id="Q2LVG5"/>
<dbReference type="Proteomes" id="UP000001933">
    <property type="component" value="Chromosome"/>
</dbReference>
<dbReference type="CDD" id="cd09010">
    <property type="entry name" value="MTAP_SsMTAPII_like_MTIP"/>
    <property type="match status" value="1"/>
</dbReference>
<keyword evidence="5" id="KW-1185">Reference proteome</keyword>
<dbReference type="GO" id="GO:0005829">
    <property type="term" value="C:cytosol"/>
    <property type="evidence" value="ECO:0007669"/>
    <property type="project" value="TreeGrafter"/>
</dbReference>
<dbReference type="GO" id="GO:0017061">
    <property type="term" value="F:S-methyl-5-thioadenosine phosphorylase activity"/>
    <property type="evidence" value="ECO:0007669"/>
    <property type="project" value="InterPro"/>
</dbReference>
<evidence type="ECO:0000256" key="1">
    <source>
        <dbReference type="ARBA" id="ARBA00022676"/>
    </source>
</evidence>
<name>Q2LVG5_SYNAS</name>
<dbReference type="GO" id="GO:0009116">
    <property type="term" value="P:nucleoside metabolic process"/>
    <property type="evidence" value="ECO:0007669"/>
    <property type="project" value="InterPro"/>
</dbReference>
<dbReference type="GO" id="GO:0019509">
    <property type="term" value="P:L-methionine salvage from methylthioadenosine"/>
    <property type="evidence" value="ECO:0007669"/>
    <property type="project" value="TreeGrafter"/>
</dbReference>
<feature type="domain" description="Nucleoside phosphorylase" evidence="3">
    <location>
        <begin position="5"/>
        <end position="233"/>
    </location>
</feature>
<sequence>MQPLGIISGTVIPQGRELFGDLQEEFIETEYGQAVVMRSDAVVFLPRHGTDPNRYILPHQINHRANMKALCELSVREIVAINSAGSLHRKWKPGTIMVPDDFIMLTGIPGIHQTQAAHLTPQLDLKVRHYLLEAAREEGVNVIDRGVYWQMPGPRLETRAEIRMISRFADLVGMTLASEAVTAQELGLAYGALCSIDNYGNGLVEKLLTVEEIVAHARENARVMIGIATRYLEKYRIRKS</sequence>
<dbReference type="FunCoup" id="Q2LVG5">
    <property type="interactions" value="443"/>
</dbReference>
<dbReference type="Pfam" id="PF01048">
    <property type="entry name" value="PNP_UDP_1"/>
    <property type="match status" value="1"/>
</dbReference>
<proteinExistence type="predicted"/>
<dbReference type="InterPro" id="IPR035994">
    <property type="entry name" value="Nucleoside_phosphorylase_sf"/>
</dbReference>
<evidence type="ECO:0000313" key="5">
    <source>
        <dbReference type="Proteomes" id="UP000001933"/>
    </source>
</evidence>
<dbReference type="EMBL" id="CP000252">
    <property type="protein sequence ID" value="ABC78072.1"/>
    <property type="molecule type" value="Genomic_DNA"/>
</dbReference>
<dbReference type="RefSeq" id="WP_011418092.1">
    <property type="nucleotide sequence ID" value="NC_007759.1"/>
</dbReference>
<dbReference type="HOGENOM" id="CLU_054456_0_2_7"/>
<dbReference type="eggNOG" id="COG0005">
    <property type="taxonomic scope" value="Bacteria"/>
</dbReference>
<gene>
    <name evidence="4" type="ORF">SYN_00047</name>
</gene>
<dbReference type="PANTHER" id="PTHR42679:SF2">
    <property type="entry name" value="S-METHYL-5'-THIOADENOSINE PHOSPHORYLASE"/>
    <property type="match status" value="1"/>
</dbReference>
<dbReference type="SUPFAM" id="SSF53167">
    <property type="entry name" value="Purine and uridine phosphorylases"/>
    <property type="match status" value="1"/>
</dbReference>
<dbReference type="OrthoDB" id="1523230at2"/>
<dbReference type="Gene3D" id="3.40.50.1580">
    <property type="entry name" value="Nucleoside phosphorylase domain"/>
    <property type="match status" value="1"/>
</dbReference>
<reference evidence="4 5" key="1">
    <citation type="journal article" date="2007" name="Proc. Natl. Acad. Sci. U.S.A.">
        <title>The genome of Syntrophus aciditrophicus: life at the thermodynamic limit of microbial growth.</title>
        <authorList>
            <person name="McInerney M.J."/>
            <person name="Rohlin L."/>
            <person name="Mouttaki H."/>
            <person name="Kim U."/>
            <person name="Krupp R.S."/>
            <person name="Rios-Hernandez L."/>
            <person name="Sieber J."/>
            <person name="Struchtemeyer C.G."/>
            <person name="Bhattacharyya A."/>
            <person name="Campbell J.W."/>
            <person name="Gunsalus R.P."/>
        </authorList>
    </citation>
    <scope>NUCLEOTIDE SEQUENCE [LARGE SCALE GENOMIC DNA]</scope>
    <source>
        <strain evidence="4 5">SB</strain>
    </source>
</reference>
<accession>Q2LVG5</accession>
<evidence type="ECO:0000313" key="4">
    <source>
        <dbReference type="EMBL" id="ABC78072.1"/>
    </source>
</evidence>
<protein>
    <submittedName>
        <fullName evidence="4">Phosphorylase family 2 protein</fullName>
    </submittedName>
</protein>
<keyword evidence="1" id="KW-0328">Glycosyltransferase</keyword>
<evidence type="ECO:0000259" key="3">
    <source>
        <dbReference type="Pfam" id="PF01048"/>
    </source>
</evidence>
<evidence type="ECO:0000256" key="2">
    <source>
        <dbReference type="ARBA" id="ARBA00022679"/>
    </source>
</evidence>
<dbReference type="AlphaFoldDB" id="Q2LVG5"/>
<keyword evidence="2" id="KW-0808">Transferase</keyword>
<dbReference type="InterPro" id="IPR000845">
    <property type="entry name" value="Nucleoside_phosphorylase_d"/>
</dbReference>
<dbReference type="PANTHER" id="PTHR42679">
    <property type="entry name" value="S-METHYL-5'-THIOADENOSINE PHOSPHORYLASE"/>
    <property type="match status" value="1"/>
</dbReference>
<organism evidence="4 5">
    <name type="scientific">Syntrophus aciditrophicus (strain SB)</name>
    <dbReference type="NCBI Taxonomy" id="56780"/>
    <lineage>
        <taxon>Bacteria</taxon>
        <taxon>Pseudomonadati</taxon>
        <taxon>Thermodesulfobacteriota</taxon>
        <taxon>Syntrophia</taxon>
        <taxon>Syntrophales</taxon>
        <taxon>Syntrophaceae</taxon>
        <taxon>Syntrophus</taxon>
    </lineage>
</organism>
<dbReference type="InterPro" id="IPR010044">
    <property type="entry name" value="MTAP"/>
</dbReference>
<dbReference type="STRING" id="56780.SYN_00047"/>
<dbReference type="KEGG" id="sat:SYN_00047"/>